<reference evidence="11 12" key="1">
    <citation type="journal article" date="2016" name="Genome Biol. Evol.">
        <title>Divergent and convergent evolution of fungal pathogenicity.</title>
        <authorList>
            <person name="Shang Y."/>
            <person name="Xiao G."/>
            <person name="Zheng P."/>
            <person name="Cen K."/>
            <person name="Zhan S."/>
            <person name="Wang C."/>
        </authorList>
    </citation>
    <scope>NUCLEOTIDE SEQUENCE [LARGE SCALE GENOMIC DNA]</scope>
    <source>
        <strain evidence="11 12">ARSEF 7405</strain>
    </source>
</reference>
<keyword evidence="2" id="KW-0963">Cytoplasm</keyword>
<evidence type="ECO:0000256" key="2">
    <source>
        <dbReference type="ARBA" id="ARBA00022490"/>
    </source>
</evidence>
<evidence type="ECO:0000259" key="10">
    <source>
        <dbReference type="PROSITE" id="PS00028"/>
    </source>
</evidence>
<feature type="compositionally biased region" description="Acidic residues" evidence="9">
    <location>
        <begin position="166"/>
        <end position="182"/>
    </location>
</feature>
<dbReference type="SMART" id="SM00451">
    <property type="entry name" value="ZnF_U1"/>
    <property type="match status" value="2"/>
</dbReference>
<feature type="region of interest" description="Disordered" evidence="9">
    <location>
        <begin position="302"/>
        <end position="324"/>
    </location>
</feature>
<dbReference type="EMBL" id="AZGZ01000010">
    <property type="protein sequence ID" value="KZZ92758.1"/>
    <property type="molecule type" value="Genomic_DNA"/>
</dbReference>
<evidence type="ECO:0000256" key="4">
    <source>
        <dbReference type="ARBA" id="ARBA00022723"/>
    </source>
</evidence>
<dbReference type="PROSITE" id="PS00028">
    <property type="entry name" value="ZINC_FINGER_C2H2_1"/>
    <property type="match status" value="2"/>
</dbReference>
<evidence type="ECO:0000313" key="11">
    <source>
        <dbReference type="EMBL" id="KZZ92758.1"/>
    </source>
</evidence>
<keyword evidence="3" id="KW-0690">Ribosome biogenesis</keyword>
<dbReference type="GO" id="GO:0005737">
    <property type="term" value="C:cytoplasm"/>
    <property type="evidence" value="ECO:0007669"/>
    <property type="project" value="UniProtKB-SubCell"/>
</dbReference>
<dbReference type="PANTHER" id="PTHR13182:SF8">
    <property type="entry name" value="CYTOPLASMIC 60S SUBUNIT BIOGENESIS FACTOR ZNF622"/>
    <property type="match status" value="1"/>
</dbReference>
<evidence type="ECO:0000256" key="8">
    <source>
        <dbReference type="ARBA" id="ARBA00034126"/>
    </source>
</evidence>
<keyword evidence="7" id="KW-0862">Zinc</keyword>
<dbReference type="InterPro" id="IPR040025">
    <property type="entry name" value="Znf622/Rei1/Reh1"/>
</dbReference>
<dbReference type="SUPFAM" id="SSF57667">
    <property type="entry name" value="beta-beta-alpha zinc fingers"/>
    <property type="match status" value="3"/>
</dbReference>
<dbReference type="SMART" id="SM00355">
    <property type="entry name" value="ZnF_C2H2"/>
    <property type="match status" value="4"/>
</dbReference>
<feature type="region of interest" description="Disordered" evidence="9">
    <location>
        <begin position="402"/>
        <end position="451"/>
    </location>
</feature>
<dbReference type="PANTHER" id="PTHR13182">
    <property type="entry name" value="ZINC FINGER PROTEIN 622"/>
    <property type="match status" value="1"/>
</dbReference>
<sequence>MATAVSGAGPAMDPNNITATHPFTCNTCQVAFRGSDAQREHMRSDWHRYNLKRRVASLPPASAETFSKLVLSKQASQMEAARKATFEQSCAACQKVYKSENAFQEHLYTQRHKQKEAAYRKAHADETNSVATGAMSTGTFSLGETASLADDVSKVTADMKRATVEDKEEDEENEEMKEAEPAVDPDYPLTHCLFCNAPSDDMILNHDHMSRVHGMFVPEKQYLVDPQGLVKYLYAKINENFECLYCHKLKYSAPAIKTHMRDKGHCMIAFDTEEEMLEVGQFYDFTSTYSDDEDMDEEIVDGDENDQEGWEADGDDESDDDAPRQNVYATDTELRLPTGRLAGHRSLAKYYRQNLRNYPTPEERIQRQQRLLESMPAEEAENPNRDPHSRAIITRANGGLGMLHASDAQKKEVAAAEKRQRSRNERVQRQYQWSVEKRANNQKHFRDPLLQ</sequence>
<feature type="compositionally biased region" description="Acidic residues" evidence="9">
    <location>
        <begin position="302"/>
        <end position="320"/>
    </location>
</feature>
<feature type="compositionally biased region" description="Basic and acidic residues" evidence="9">
    <location>
        <begin position="407"/>
        <end position="428"/>
    </location>
</feature>
<evidence type="ECO:0000256" key="1">
    <source>
        <dbReference type="ARBA" id="ARBA00004496"/>
    </source>
</evidence>
<dbReference type="Proteomes" id="UP000242877">
    <property type="component" value="Unassembled WGS sequence"/>
</dbReference>
<evidence type="ECO:0000256" key="5">
    <source>
        <dbReference type="ARBA" id="ARBA00022737"/>
    </source>
</evidence>
<comment type="caution">
    <text evidence="11">The sequence shown here is derived from an EMBL/GenBank/DDBJ whole genome shotgun (WGS) entry which is preliminary data.</text>
</comment>
<feature type="compositionally biased region" description="Basic and acidic residues" evidence="9">
    <location>
        <begin position="435"/>
        <end position="451"/>
    </location>
</feature>
<dbReference type="GO" id="GO:0003676">
    <property type="term" value="F:nucleic acid binding"/>
    <property type="evidence" value="ECO:0007669"/>
    <property type="project" value="InterPro"/>
</dbReference>
<dbReference type="InterPro" id="IPR041661">
    <property type="entry name" value="ZN622/Rei1/Reh1_Znf-C2H2"/>
</dbReference>
<dbReference type="VEuPathDB" id="FungiDB:AAP_02839"/>
<dbReference type="InterPro" id="IPR003604">
    <property type="entry name" value="Matrin/U1-like-C_Znf_C2H2"/>
</dbReference>
<evidence type="ECO:0000256" key="6">
    <source>
        <dbReference type="ARBA" id="ARBA00022771"/>
    </source>
</evidence>
<dbReference type="Pfam" id="PF12756">
    <property type="entry name" value="zf-C2H2_2"/>
    <property type="match status" value="1"/>
</dbReference>
<proteinExistence type="inferred from homology"/>
<dbReference type="InterPro" id="IPR036236">
    <property type="entry name" value="Znf_C2H2_sf"/>
</dbReference>
<gene>
    <name evidence="11" type="ORF">AAP_02839</name>
</gene>
<dbReference type="Pfam" id="PF12874">
    <property type="entry name" value="zf-met"/>
    <property type="match status" value="1"/>
</dbReference>
<feature type="domain" description="C2H2-type" evidence="10">
    <location>
        <begin position="90"/>
        <end position="112"/>
    </location>
</feature>
<evidence type="ECO:0000256" key="7">
    <source>
        <dbReference type="ARBA" id="ARBA00022833"/>
    </source>
</evidence>
<evidence type="ECO:0000256" key="9">
    <source>
        <dbReference type="SAM" id="MobiDB-lite"/>
    </source>
</evidence>
<protein>
    <submittedName>
        <fullName evidence="11">C2H2 finger domain-containing protein</fullName>
    </submittedName>
</protein>
<dbReference type="GO" id="GO:0042273">
    <property type="term" value="P:ribosomal large subunit biogenesis"/>
    <property type="evidence" value="ECO:0007669"/>
    <property type="project" value="TreeGrafter"/>
</dbReference>
<evidence type="ECO:0000313" key="12">
    <source>
        <dbReference type="Proteomes" id="UP000242877"/>
    </source>
</evidence>
<dbReference type="GO" id="GO:0030687">
    <property type="term" value="C:preribosome, large subunit precursor"/>
    <property type="evidence" value="ECO:0007669"/>
    <property type="project" value="TreeGrafter"/>
</dbReference>
<dbReference type="InterPro" id="IPR013087">
    <property type="entry name" value="Znf_C2H2_type"/>
</dbReference>
<keyword evidence="12" id="KW-1185">Reference proteome</keyword>
<organism evidence="11 12">
    <name type="scientific">Ascosphaera apis ARSEF 7405</name>
    <dbReference type="NCBI Taxonomy" id="392613"/>
    <lineage>
        <taxon>Eukaryota</taxon>
        <taxon>Fungi</taxon>
        <taxon>Dikarya</taxon>
        <taxon>Ascomycota</taxon>
        <taxon>Pezizomycotina</taxon>
        <taxon>Eurotiomycetes</taxon>
        <taxon>Eurotiomycetidae</taxon>
        <taxon>Onygenales</taxon>
        <taxon>Ascosphaeraceae</taxon>
        <taxon>Ascosphaera</taxon>
    </lineage>
</organism>
<keyword evidence="5" id="KW-0677">Repeat</keyword>
<feature type="domain" description="C2H2-type" evidence="10">
    <location>
        <begin position="25"/>
        <end position="47"/>
    </location>
</feature>
<feature type="region of interest" description="Disordered" evidence="9">
    <location>
        <begin position="163"/>
        <end position="182"/>
    </location>
</feature>
<name>A0A167ZK10_9EURO</name>
<dbReference type="AlphaFoldDB" id="A0A167ZK10"/>
<evidence type="ECO:0000256" key="3">
    <source>
        <dbReference type="ARBA" id="ARBA00022517"/>
    </source>
</evidence>
<keyword evidence="4" id="KW-0479">Metal-binding</keyword>
<keyword evidence="6" id="KW-0863">Zinc-finger</keyword>
<comment type="similarity">
    <text evidence="8">Belongs to the REI1 family.</text>
</comment>
<comment type="subcellular location">
    <subcellularLocation>
        <location evidence="1">Cytoplasm</location>
    </subcellularLocation>
</comment>
<dbReference type="OrthoDB" id="19329at2759"/>
<accession>A0A167ZK10</accession>
<dbReference type="GO" id="GO:0008270">
    <property type="term" value="F:zinc ion binding"/>
    <property type="evidence" value="ECO:0007669"/>
    <property type="project" value="UniProtKB-KW"/>
</dbReference>